<keyword evidence="1" id="KW-0677">Repeat</keyword>
<evidence type="ECO:0000256" key="2">
    <source>
        <dbReference type="ARBA" id="ARBA00023043"/>
    </source>
</evidence>
<sequence>MGNKSSALTRTDILDGTQAVATKLQARAADPNKCLVFSEDCGPLPRGSKVTPLGYAILSGDIALLDVLLSHGADPNTRVGIPHRFDFTPLQLAAALGQARTTQRLLATGTVDPNARLQLQNGYMSSLYSPQPTSQPTAARRPQPGVLVPSDFTYTREGDTALHMAIDCHPGVDGLEVVRALVGFTQTNLNAYSSKQRTPLFKACRGRHEAAASLLASHPRCDVNAGGPIFAAIAAESPTLVQLLVNAGADVSRSVVNDSLQTPLRCAMTRSSLFFTSRADVVQILIRAGAEVEPGMLQRAGVRRWYRVARVLERALASAAKANAGHAAHGSSSQSQAAAATAAAAAGPSRPAALVTRIAIRFRTAARPSGGAAGGSNDNVDGKAYGSGCQKSVQPSAPPLADCGGVDSLPSAPPLPGPSRAATATERQRSLVDTPRQAAASSPDTAAPTHLGSREEAAGDQRRAAGSPLPLECPAIALVAGALARKLLGRGVWPVVLVTAAVLYGRQLASRTVEHGRTRERLQLRAVPPAVGGTAAAATGGSAGVCAVCLENKATQGFVHGDVVHVCVCEGCEAELRRRRQLRGCPICRKPFSAVLRAATDITPADLRCGAGAVTAKLRIHGVDPDSILQFRDTCGPLPRGSTTTLLGYALLSGDAALLDALLSHGADPNKRVGLPHTFNFTPLQLAVALGLEAPVRRLLAAPATNPNAPLQLKTRGATRPMHKPQPTSQPTAALRPQPGVLVPSDFTYTREGDTALHMGIDCHQDTAPGLLQALLDDSRTYVNALNAQNRSPLYKACRRRSHAAAASLLQLPRCDVNAGGPVFGAIAAESPALVQVLVNAGADVSSSVVNERGQTPLRCALERESVLFVDRAQVVRLLTAAGAGVAPDMLAAARRRGWKEVLQALLEAPCQEAGTGALAVSGSCGSFGRVGSGRGGGGGGGSGGGSGAGGSPRTPRTPRGGLTFAASSARFVSGGGGVDSEGEAGPKPPPSRAAGARHPGGQGHRSQRS</sequence>
<feature type="region of interest" description="Disordered" evidence="5">
    <location>
        <begin position="718"/>
        <end position="737"/>
    </location>
</feature>
<evidence type="ECO:0000256" key="5">
    <source>
        <dbReference type="SAM" id="MobiDB-lite"/>
    </source>
</evidence>
<reference evidence="7" key="1">
    <citation type="journal article" date="2020" name="bioRxiv">
        <title>Comparative genomics of Chlamydomonas.</title>
        <authorList>
            <person name="Craig R.J."/>
            <person name="Hasan A.R."/>
            <person name="Ness R.W."/>
            <person name="Keightley P.D."/>
        </authorList>
    </citation>
    <scope>NUCLEOTIDE SEQUENCE</scope>
    <source>
        <strain evidence="7">CCAP 11/70</strain>
    </source>
</reference>
<organism evidence="7 8">
    <name type="scientific">Edaphochlamys debaryana</name>
    <dbReference type="NCBI Taxonomy" id="47281"/>
    <lineage>
        <taxon>Eukaryota</taxon>
        <taxon>Viridiplantae</taxon>
        <taxon>Chlorophyta</taxon>
        <taxon>core chlorophytes</taxon>
        <taxon>Chlorophyceae</taxon>
        <taxon>CS clade</taxon>
        <taxon>Chlamydomonadales</taxon>
        <taxon>Chlamydomonadales incertae sedis</taxon>
        <taxon>Edaphochlamys</taxon>
    </lineage>
</organism>
<name>A0A835Y9X7_9CHLO</name>
<keyword evidence="4" id="KW-0863">Zinc-finger</keyword>
<proteinExistence type="predicted"/>
<dbReference type="Proteomes" id="UP000612055">
    <property type="component" value="Unassembled WGS sequence"/>
</dbReference>
<evidence type="ECO:0000259" key="6">
    <source>
        <dbReference type="PROSITE" id="PS50089"/>
    </source>
</evidence>
<evidence type="ECO:0000256" key="4">
    <source>
        <dbReference type="PROSITE-ProRule" id="PRU00175"/>
    </source>
</evidence>
<dbReference type="InterPro" id="IPR002110">
    <property type="entry name" value="Ankyrin_rpt"/>
</dbReference>
<keyword evidence="8" id="KW-1185">Reference proteome</keyword>
<evidence type="ECO:0000256" key="3">
    <source>
        <dbReference type="PROSITE-ProRule" id="PRU00023"/>
    </source>
</evidence>
<dbReference type="SMART" id="SM00248">
    <property type="entry name" value="ANK"/>
    <property type="match status" value="10"/>
</dbReference>
<dbReference type="PROSITE" id="PS50297">
    <property type="entry name" value="ANK_REP_REGION"/>
    <property type="match status" value="1"/>
</dbReference>
<dbReference type="Gene3D" id="1.25.40.20">
    <property type="entry name" value="Ankyrin repeat-containing domain"/>
    <property type="match status" value="4"/>
</dbReference>
<gene>
    <name evidence="7" type="ORF">HYH03_004608</name>
</gene>
<feature type="compositionally biased region" description="Basic and acidic residues" evidence="5">
    <location>
        <begin position="452"/>
        <end position="463"/>
    </location>
</feature>
<dbReference type="PANTHER" id="PTHR24198">
    <property type="entry name" value="ANKYRIN REPEAT AND PROTEIN KINASE DOMAIN-CONTAINING PROTEIN"/>
    <property type="match status" value="1"/>
</dbReference>
<dbReference type="InterPro" id="IPR036770">
    <property type="entry name" value="Ankyrin_rpt-contain_sf"/>
</dbReference>
<dbReference type="InterPro" id="IPR013083">
    <property type="entry name" value="Znf_RING/FYVE/PHD"/>
</dbReference>
<feature type="compositionally biased region" description="Low complexity" evidence="5">
    <location>
        <begin position="438"/>
        <end position="449"/>
    </location>
</feature>
<dbReference type="PROSITE" id="PS50088">
    <property type="entry name" value="ANK_REPEAT"/>
    <property type="match status" value="1"/>
</dbReference>
<comment type="caution">
    <text evidence="7">The sequence shown here is derived from an EMBL/GenBank/DDBJ whole genome shotgun (WGS) entry which is preliminary data.</text>
</comment>
<keyword evidence="4" id="KW-0862">Zinc</keyword>
<dbReference type="GO" id="GO:0008270">
    <property type="term" value="F:zinc ion binding"/>
    <property type="evidence" value="ECO:0007669"/>
    <property type="project" value="UniProtKB-KW"/>
</dbReference>
<evidence type="ECO:0000313" key="8">
    <source>
        <dbReference type="Proteomes" id="UP000612055"/>
    </source>
</evidence>
<feature type="domain" description="RING-type" evidence="6">
    <location>
        <begin position="546"/>
        <end position="589"/>
    </location>
</feature>
<dbReference type="Gene3D" id="3.30.40.10">
    <property type="entry name" value="Zinc/RING finger domain, C3HC4 (zinc finger)"/>
    <property type="match status" value="1"/>
</dbReference>
<dbReference type="OrthoDB" id="550145at2759"/>
<dbReference type="Pfam" id="PF13606">
    <property type="entry name" value="Ank_3"/>
    <property type="match status" value="1"/>
</dbReference>
<accession>A0A835Y9X7</accession>
<keyword evidence="2 3" id="KW-0040">ANK repeat</keyword>
<dbReference type="PROSITE" id="PS50089">
    <property type="entry name" value="ZF_RING_2"/>
    <property type="match status" value="1"/>
</dbReference>
<dbReference type="EMBL" id="JAEHOE010000014">
    <property type="protein sequence ID" value="KAG2497453.1"/>
    <property type="molecule type" value="Genomic_DNA"/>
</dbReference>
<evidence type="ECO:0000313" key="7">
    <source>
        <dbReference type="EMBL" id="KAG2497453.1"/>
    </source>
</evidence>
<keyword evidence="4" id="KW-0479">Metal-binding</keyword>
<feature type="region of interest" description="Disordered" evidence="5">
    <location>
        <begin position="386"/>
        <end position="466"/>
    </location>
</feature>
<dbReference type="AlphaFoldDB" id="A0A835Y9X7"/>
<feature type="region of interest" description="Disordered" evidence="5">
    <location>
        <begin position="125"/>
        <end position="145"/>
    </location>
</feature>
<evidence type="ECO:0000256" key="1">
    <source>
        <dbReference type="ARBA" id="ARBA00022737"/>
    </source>
</evidence>
<feature type="compositionally biased region" description="Gly residues" evidence="5">
    <location>
        <begin position="936"/>
        <end position="951"/>
    </location>
</feature>
<protein>
    <recommendedName>
        <fullName evidence="6">RING-type domain-containing protein</fullName>
    </recommendedName>
</protein>
<dbReference type="SUPFAM" id="SSF48403">
    <property type="entry name" value="Ankyrin repeat"/>
    <property type="match status" value="2"/>
</dbReference>
<feature type="repeat" description="ANK" evidence="3">
    <location>
        <begin position="48"/>
        <end position="80"/>
    </location>
</feature>
<dbReference type="PANTHER" id="PTHR24198:SF165">
    <property type="entry name" value="ANKYRIN REPEAT-CONTAINING PROTEIN-RELATED"/>
    <property type="match status" value="1"/>
</dbReference>
<dbReference type="InterPro" id="IPR001841">
    <property type="entry name" value="Znf_RING"/>
</dbReference>
<feature type="region of interest" description="Disordered" evidence="5">
    <location>
        <begin position="936"/>
        <end position="1010"/>
    </location>
</feature>
<feature type="compositionally biased region" description="Polar residues" evidence="5">
    <location>
        <begin position="125"/>
        <end position="137"/>
    </location>
</feature>
<dbReference type="Pfam" id="PF13920">
    <property type="entry name" value="zf-C3HC4_3"/>
    <property type="match status" value="1"/>
</dbReference>